<name>A0A149VZM8_9PROT</name>
<feature type="transmembrane region" description="Helical" evidence="1">
    <location>
        <begin position="72"/>
        <end position="94"/>
    </location>
</feature>
<protein>
    <recommendedName>
        <fullName evidence="4">Rod shape-determining protein MreD</fullName>
    </recommendedName>
</protein>
<comment type="caution">
    <text evidence="2">The sequence shown here is derived from an EMBL/GenBank/DDBJ whole genome shotgun (WGS) entry which is preliminary data.</text>
</comment>
<sequence>MIRLNPWLRFASLALLFALTRNHAWTPFLHLPDASLAVLFLTGAVIPSGWAFSALLGLGAGVDAWAITQGGVSAYCITPAYVLLLPASATLWYAGLSLRRELAVGSTPWVRVGLTVSVATTLAELWSSGGFYFLSGRFPHPTLGGFLPRLWHYGPSVLGATLCYIGLVLFIGKRLMHTGPEPIHIPASISSN</sequence>
<dbReference type="Proteomes" id="UP000075653">
    <property type="component" value="Unassembled WGS sequence"/>
</dbReference>
<feature type="transmembrane region" description="Helical" evidence="1">
    <location>
        <begin position="150"/>
        <end position="171"/>
    </location>
</feature>
<organism evidence="2 3">
    <name type="scientific">Ferrovum myxofaciens</name>
    <dbReference type="NCBI Taxonomy" id="416213"/>
    <lineage>
        <taxon>Bacteria</taxon>
        <taxon>Pseudomonadati</taxon>
        <taxon>Pseudomonadota</taxon>
        <taxon>Betaproteobacteria</taxon>
        <taxon>Ferrovales</taxon>
        <taxon>Ferrovaceae</taxon>
        <taxon>Ferrovum</taxon>
    </lineage>
</organism>
<evidence type="ECO:0000313" key="3">
    <source>
        <dbReference type="Proteomes" id="UP000075653"/>
    </source>
</evidence>
<feature type="transmembrane region" description="Helical" evidence="1">
    <location>
        <begin position="34"/>
        <end position="60"/>
    </location>
</feature>
<gene>
    <name evidence="2" type="ORF">FEMY_06940</name>
</gene>
<evidence type="ECO:0000256" key="1">
    <source>
        <dbReference type="SAM" id="Phobius"/>
    </source>
</evidence>
<reference evidence="2 3" key="1">
    <citation type="submission" date="2016-01" db="EMBL/GenBank/DDBJ databases">
        <title>Genome sequence of the acidophilic iron oxidising Ferrovum strain Z-31.</title>
        <authorList>
            <person name="Poehlein A."/>
            <person name="Ullrich S.R."/>
            <person name="Schloemann M."/>
            <person name="Muehling M."/>
            <person name="Daniel R."/>
        </authorList>
    </citation>
    <scope>NUCLEOTIDE SEQUENCE [LARGE SCALE GENOMIC DNA]</scope>
    <source>
        <strain evidence="2 3">Z-31</strain>
    </source>
</reference>
<dbReference type="RefSeq" id="WP_062187640.1">
    <property type="nucleotide sequence ID" value="NZ_LRRD01000011.1"/>
</dbReference>
<keyword evidence="1" id="KW-0812">Transmembrane</keyword>
<dbReference type="EMBL" id="LRRD01000011">
    <property type="protein sequence ID" value="KXW58667.1"/>
    <property type="molecule type" value="Genomic_DNA"/>
</dbReference>
<dbReference type="STRING" id="1789004.FEMY_06940"/>
<keyword evidence="1" id="KW-1133">Transmembrane helix</keyword>
<dbReference type="AlphaFoldDB" id="A0A149VZM8"/>
<evidence type="ECO:0000313" key="2">
    <source>
        <dbReference type="EMBL" id="KXW58667.1"/>
    </source>
</evidence>
<proteinExistence type="predicted"/>
<dbReference type="PATRIC" id="fig|1789004.3.peg.701"/>
<keyword evidence="1" id="KW-0472">Membrane</keyword>
<evidence type="ECO:0008006" key="4">
    <source>
        <dbReference type="Google" id="ProtNLM"/>
    </source>
</evidence>
<keyword evidence="3" id="KW-1185">Reference proteome</keyword>
<accession>A0A149VZM8</accession>